<comment type="caution">
    <text evidence="1">The sequence shown here is derived from an EMBL/GenBank/DDBJ whole genome shotgun (WGS) entry which is preliminary data.</text>
</comment>
<dbReference type="OrthoDB" id="5977502at2759"/>
<organism evidence="1 2">
    <name type="scientific">Paramuricea clavata</name>
    <name type="common">Red gorgonian</name>
    <name type="synonym">Violescent sea-whip</name>
    <dbReference type="NCBI Taxonomy" id="317549"/>
    <lineage>
        <taxon>Eukaryota</taxon>
        <taxon>Metazoa</taxon>
        <taxon>Cnidaria</taxon>
        <taxon>Anthozoa</taxon>
        <taxon>Octocorallia</taxon>
        <taxon>Malacalcyonacea</taxon>
        <taxon>Plexauridae</taxon>
        <taxon>Paramuricea</taxon>
    </lineage>
</organism>
<proteinExistence type="predicted"/>
<name>A0A6S7I771_PARCT</name>
<dbReference type="Proteomes" id="UP001152795">
    <property type="component" value="Unassembled WGS sequence"/>
</dbReference>
<gene>
    <name evidence="1" type="ORF">PACLA_8A028326</name>
</gene>
<evidence type="ECO:0000313" key="2">
    <source>
        <dbReference type="Proteomes" id="UP001152795"/>
    </source>
</evidence>
<dbReference type="AlphaFoldDB" id="A0A6S7I771"/>
<protein>
    <submittedName>
        <fullName evidence="1">Uncharacterized protein</fullName>
    </submittedName>
</protein>
<reference evidence="1" key="1">
    <citation type="submission" date="2020-04" db="EMBL/GenBank/DDBJ databases">
        <authorList>
            <person name="Alioto T."/>
            <person name="Alioto T."/>
            <person name="Gomez Garrido J."/>
        </authorList>
    </citation>
    <scope>NUCLEOTIDE SEQUENCE</scope>
    <source>
        <strain evidence="1">A484AB</strain>
    </source>
</reference>
<dbReference type="EMBL" id="CACRXK020007917">
    <property type="protein sequence ID" value="CAB4013536.1"/>
    <property type="molecule type" value="Genomic_DNA"/>
</dbReference>
<keyword evidence="2" id="KW-1185">Reference proteome</keyword>
<accession>A0A6S7I771</accession>
<evidence type="ECO:0000313" key="1">
    <source>
        <dbReference type="EMBL" id="CAB4013536.1"/>
    </source>
</evidence>
<dbReference type="PANTHER" id="PTHR46585:SF1">
    <property type="entry name" value="CHROMO DOMAIN-CONTAINING PROTEIN"/>
    <property type="match status" value="1"/>
</dbReference>
<sequence length="360" mass="40345">MKGTFEKGYLPNFSKEIFTISKQIPRDPRVYKLKDLDGEELKGTFYEKELKKVIKEDDVNASSDIFPDNKTTSYRVNLPQAISLSGEWEVGLNSINYPRTWYTLGNNFDTHMYTSDQSGLFSATIIDYGFYETMPELVKSVNKTLAKDVTDNVKLTFNVRTEKVTVHLKNKHQLVVTNKMSIVLGFGGKETKIVKTTTSPYAADLHGFMAIYVYCDIVQPQIVGNTSAKLLRSIPVQGKLGDVITKTFTNIQYVPVQTKSFEDAEIVLRNDTGDPVPFERGKPLASRLWSPDGLWNRGSFRTVVRAMMPMVKSGTKALGNIALKSDADFVGDVLAARNVKKAAKARTMEAANVVKRKEKL</sequence>
<dbReference type="PANTHER" id="PTHR46585">
    <property type="entry name" value="INTEGRASE CORE DOMAIN CONTAINING PROTEIN"/>
    <property type="match status" value="1"/>
</dbReference>